<feature type="domain" description="Dihydrodipicolinate reductase N-terminal" evidence="12">
    <location>
        <begin position="1"/>
        <end position="102"/>
    </location>
</feature>
<dbReference type="GO" id="GO:0019877">
    <property type="term" value="P:diaminopimelate biosynthetic process"/>
    <property type="evidence" value="ECO:0007669"/>
    <property type="project" value="UniProtKB-KW"/>
</dbReference>
<dbReference type="InterPro" id="IPR022663">
    <property type="entry name" value="DapB_C"/>
</dbReference>
<evidence type="ECO:0000256" key="10">
    <source>
        <dbReference type="ARBA" id="ARBA00049080"/>
    </source>
</evidence>
<dbReference type="Proteomes" id="UP000469011">
    <property type="component" value="Unassembled WGS sequence"/>
</dbReference>
<dbReference type="InterPro" id="IPR023940">
    <property type="entry name" value="DHDPR_bac"/>
</dbReference>
<dbReference type="InterPro" id="IPR000846">
    <property type="entry name" value="DapB_N"/>
</dbReference>
<dbReference type="PANTHER" id="PTHR20836">
    <property type="entry name" value="DIHYDRODIPICOLINATE REDUCTASE"/>
    <property type="match status" value="1"/>
</dbReference>
<feature type="domain" description="Dihydrodipicolinate reductase C-terminal" evidence="13">
    <location>
        <begin position="105"/>
        <end position="223"/>
    </location>
</feature>
<keyword evidence="5" id="KW-0560">Oxidoreductase</keyword>
<keyword evidence="15" id="KW-1185">Reference proteome</keyword>
<evidence type="ECO:0000256" key="11">
    <source>
        <dbReference type="ARBA" id="ARBA00049396"/>
    </source>
</evidence>
<proteinExistence type="inferred from homology"/>
<evidence type="ECO:0000256" key="2">
    <source>
        <dbReference type="ARBA" id="ARBA00022605"/>
    </source>
</evidence>
<evidence type="ECO:0000259" key="12">
    <source>
        <dbReference type="Pfam" id="PF01113"/>
    </source>
</evidence>
<evidence type="ECO:0000256" key="9">
    <source>
        <dbReference type="ARBA" id="ARBA00038983"/>
    </source>
</evidence>
<dbReference type="EC" id="1.17.1.8" evidence="9"/>
<evidence type="ECO:0000256" key="5">
    <source>
        <dbReference type="ARBA" id="ARBA00023002"/>
    </source>
</evidence>
<evidence type="ECO:0000256" key="8">
    <source>
        <dbReference type="ARBA" id="ARBA00037922"/>
    </source>
</evidence>
<name>A0A6N9T7G2_9HYPH</name>
<keyword evidence="7" id="KW-0457">Lysine biosynthesis</keyword>
<sequence>MSRLISKAVHEAAGMRLCGYLSPSGPHGPIDGASVAGELAAFALPIPVVVDFTHPSRTARLVEEAAETPCSLVIGTSGLDDGLLERIAAVACRRATLVAANFSAGIDVLRRTASEFAALRDGHWDASVLDVHFRDKADTPSGTARMLAEAWSAARTKDAPEIDIASLRLGKGVSEHRLICHGDGEVLELVHRIENRRAFIAPILAAVRFVHEAEAGLYSLEDLR</sequence>
<keyword evidence="3" id="KW-0521">NADP</keyword>
<keyword evidence="4" id="KW-0220">Diaminopimelate biosynthesis</keyword>
<dbReference type="Pfam" id="PF01113">
    <property type="entry name" value="DapB_N"/>
    <property type="match status" value="1"/>
</dbReference>
<dbReference type="SUPFAM" id="SSF51735">
    <property type="entry name" value="NAD(P)-binding Rossmann-fold domains"/>
    <property type="match status" value="1"/>
</dbReference>
<evidence type="ECO:0000256" key="4">
    <source>
        <dbReference type="ARBA" id="ARBA00022915"/>
    </source>
</evidence>
<evidence type="ECO:0000313" key="14">
    <source>
        <dbReference type="EMBL" id="NDW06016.1"/>
    </source>
</evidence>
<dbReference type="Pfam" id="PF05173">
    <property type="entry name" value="DapB_C"/>
    <property type="match status" value="1"/>
</dbReference>
<comment type="catalytic activity">
    <reaction evidence="11">
        <text>(S)-2,3,4,5-tetrahydrodipicolinate + NAD(+) + H2O = (2S,4S)-4-hydroxy-2,3,4,5-tetrahydrodipicolinate + NADH + H(+)</text>
        <dbReference type="Rhea" id="RHEA:35323"/>
        <dbReference type="ChEBI" id="CHEBI:15377"/>
        <dbReference type="ChEBI" id="CHEBI:15378"/>
        <dbReference type="ChEBI" id="CHEBI:16845"/>
        <dbReference type="ChEBI" id="CHEBI:57540"/>
        <dbReference type="ChEBI" id="CHEBI:57945"/>
        <dbReference type="ChEBI" id="CHEBI:67139"/>
        <dbReference type="EC" id="1.17.1.8"/>
    </reaction>
</comment>
<evidence type="ECO:0000256" key="6">
    <source>
        <dbReference type="ARBA" id="ARBA00023027"/>
    </source>
</evidence>
<dbReference type="AlphaFoldDB" id="A0A6N9T7G2"/>
<dbReference type="GO" id="GO:0009089">
    <property type="term" value="P:lysine biosynthetic process via diaminopimelate"/>
    <property type="evidence" value="ECO:0007669"/>
    <property type="project" value="InterPro"/>
</dbReference>
<dbReference type="PANTHER" id="PTHR20836:SF0">
    <property type="entry name" value="4-HYDROXY-TETRAHYDRODIPICOLINATE REDUCTASE 1, CHLOROPLASTIC-RELATED"/>
    <property type="match status" value="1"/>
</dbReference>
<comment type="similarity">
    <text evidence="1">Belongs to the DapB family.</text>
</comment>
<evidence type="ECO:0000256" key="3">
    <source>
        <dbReference type="ARBA" id="ARBA00022857"/>
    </source>
</evidence>
<dbReference type="Gene3D" id="3.40.50.720">
    <property type="entry name" value="NAD(P)-binding Rossmann-like Domain"/>
    <property type="match status" value="1"/>
</dbReference>
<evidence type="ECO:0000256" key="1">
    <source>
        <dbReference type="ARBA" id="ARBA00006642"/>
    </source>
</evidence>
<dbReference type="GO" id="GO:0008839">
    <property type="term" value="F:4-hydroxy-tetrahydrodipicolinate reductase"/>
    <property type="evidence" value="ECO:0007669"/>
    <property type="project" value="UniProtKB-EC"/>
</dbReference>
<organism evidence="14 15">
    <name type="scientific">Jiella pacifica</name>
    <dbReference type="NCBI Taxonomy" id="2696469"/>
    <lineage>
        <taxon>Bacteria</taxon>
        <taxon>Pseudomonadati</taxon>
        <taxon>Pseudomonadota</taxon>
        <taxon>Alphaproteobacteria</taxon>
        <taxon>Hyphomicrobiales</taxon>
        <taxon>Aurantimonadaceae</taxon>
        <taxon>Jiella</taxon>
    </lineage>
</organism>
<reference evidence="14 15" key="1">
    <citation type="submission" date="2020-01" db="EMBL/GenBank/DDBJ databases">
        <title>Jiella pacifica sp. nov.</title>
        <authorList>
            <person name="Xue Z."/>
            <person name="Zhu S."/>
            <person name="Chen J."/>
            <person name="Yang J."/>
        </authorList>
    </citation>
    <scope>NUCLEOTIDE SEQUENCE [LARGE SCALE GENOMIC DNA]</scope>
    <source>
        <strain evidence="14 15">40Bstr34</strain>
    </source>
</reference>
<comment type="catalytic activity">
    <reaction evidence="10">
        <text>(S)-2,3,4,5-tetrahydrodipicolinate + NADP(+) + H2O = (2S,4S)-4-hydroxy-2,3,4,5-tetrahydrodipicolinate + NADPH + H(+)</text>
        <dbReference type="Rhea" id="RHEA:35331"/>
        <dbReference type="ChEBI" id="CHEBI:15377"/>
        <dbReference type="ChEBI" id="CHEBI:15378"/>
        <dbReference type="ChEBI" id="CHEBI:16845"/>
        <dbReference type="ChEBI" id="CHEBI:57783"/>
        <dbReference type="ChEBI" id="CHEBI:58349"/>
        <dbReference type="ChEBI" id="CHEBI:67139"/>
        <dbReference type="EC" id="1.17.1.8"/>
    </reaction>
</comment>
<dbReference type="Gene3D" id="3.30.360.10">
    <property type="entry name" value="Dihydrodipicolinate Reductase, domain 2"/>
    <property type="match status" value="1"/>
</dbReference>
<keyword evidence="6" id="KW-0520">NAD</keyword>
<comment type="pathway">
    <text evidence="8">Amino-acid biosynthesis; L-lysine biosynthesis via DAP pathway; (S)-tetrahydrodipicolinate from L-aspartate: step 4/4.</text>
</comment>
<gene>
    <name evidence="14" type="ORF">GTK09_16465</name>
</gene>
<dbReference type="SUPFAM" id="SSF55347">
    <property type="entry name" value="Glyceraldehyde-3-phosphate dehydrogenase-like, C-terminal domain"/>
    <property type="match status" value="1"/>
</dbReference>
<evidence type="ECO:0000259" key="13">
    <source>
        <dbReference type="Pfam" id="PF05173"/>
    </source>
</evidence>
<dbReference type="PIRSF" id="PIRSF000161">
    <property type="entry name" value="DHPR"/>
    <property type="match status" value="1"/>
</dbReference>
<keyword evidence="2" id="KW-0028">Amino-acid biosynthesis</keyword>
<dbReference type="InterPro" id="IPR036291">
    <property type="entry name" value="NAD(P)-bd_dom_sf"/>
</dbReference>
<comment type="caution">
    <text evidence="14">The sequence shown here is derived from an EMBL/GenBank/DDBJ whole genome shotgun (WGS) entry which is preliminary data.</text>
</comment>
<accession>A0A6N9T7G2</accession>
<dbReference type="EMBL" id="JAAAMG010000013">
    <property type="protein sequence ID" value="NDW06016.1"/>
    <property type="molecule type" value="Genomic_DNA"/>
</dbReference>
<protein>
    <recommendedName>
        <fullName evidence="9">4-hydroxy-tetrahydrodipicolinate reductase</fullName>
        <ecNumber evidence="9">1.17.1.8</ecNumber>
    </recommendedName>
</protein>
<evidence type="ECO:0000256" key="7">
    <source>
        <dbReference type="ARBA" id="ARBA00023154"/>
    </source>
</evidence>
<evidence type="ECO:0000313" key="15">
    <source>
        <dbReference type="Proteomes" id="UP000469011"/>
    </source>
</evidence>